<dbReference type="GO" id="GO:0046872">
    <property type="term" value="F:metal ion binding"/>
    <property type="evidence" value="ECO:0007669"/>
    <property type="project" value="UniProtKB-KW"/>
</dbReference>
<keyword evidence="5" id="KW-0456">Lyase</keyword>
<sequence>MKLKTFMDKQNLRSKGSLLVFLLCALPAACASSSNQPRPLFVFGHMANSLNELDSYMEQGVNAIEADFTFASNGTALKLYHGPSNCFCGLDCEQSTEVSAYLTYLRDSVSEGGKYADKLLLFYADTKTDDLSGDNVYQAGVSLANNLMQNLWMNGQLTARTFNFFVRFHAVPFEHMLNVIVSIFNLKAKDLLKGALDTFSQAENSSLYLDHVEMTSTAS</sequence>
<gene>
    <name evidence="7" type="ORF">V5799_000058</name>
</gene>
<dbReference type="EMBL" id="JARKHS020035437">
    <property type="protein sequence ID" value="KAK8757240.1"/>
    <property type="molecule type" value="Genomic_DNA"/>
</dbReference>
<evidence type="ECO:0000256" key="4">
    <source>
        <dbReference type="ARBA" id="ARBA00023157"/>
    </source>
</evidence>
<evidence type="ECO:0000256" key="6">
    <source>
        <dbReference type="SAM" id="SignalP"/>
    </source>
</evidence>
<keyword evidence="2" id="KW-0479">Metal-binding</keyword>
<keyword evidence="8" id="KW-1185">Reference proteome</keyword>
<evidence type="ECO:0000256" key="1">
    <source>
        <dbReference type="ARBA" id="ARBA00000110"/>
    </source>
</evidence>
<name>A0AAQ4D450_AMBAM</name>
<keyword evidence="3" id="KW-0460">Magnesium</keyword>
<evidence type="ECO:0000256" key="5">
    <source>
        <dbReference type="ARBA" id="ARBA00023239"/>
    </source>
</evidence>
<dbReference type="AlphaFoldDB" id="A0AAQ4D450"/>
<dbReference type="Gene3D" id="3.20.20.190">
    <property type="entry name" value="Phosphatidylinositol (PI) phosphodiesterase"/>
    <property type="match status" value="1"/>
</dbReference>
<reference evidence="7 8" key="1">
    <citation type="journal article" date="2023" name="Arcadia Sci">
        <title>De novo assembly of a long-read Amblyomma americanum tick genome.</title>
        <authorList>
            <person name="Chou S."/>
            <person name="Poskanzer K.E."/>
            <person name="Rollins M."/>
            <person name="Thuy-Boun P.S."/>
        </authorList>
    </citation>
    <scope>NUCLEOTIDE SEQUENCE [LARGE SCALE GENOMIC DNA]</scope>
    <source>
        <strain evidence="7">F_SG_1</strain>
        <tissue evidence="7">Salivary glands</tissue>
    </source>
</reference>
<organism evidence="7 8">
    <name type="scientific">Amblyomma americanum</name>
    <name type="common">Lone star tick</name>
    <dbReference type="NCBI Taxonomy" id="6943"/>
    <lineage>
        <taxon>Eukaryota</taxon>
        <taxon>Metazoa</taxon>
        <taxon>Ecdysozoa</taxon>
        <taxon>Arthropoda</taxon>
        <taxon>Chelicerata</taxon>
        <taxon>Arachnida</taxon>
        <taxon>Acari</taxon>
        <taxon>Parasitiformes</taxon>
        <taxon>Ixodida</taxon>
        <taxon>Ixodoidea</taxon>
        <taxon>Ixodidae</taxon>
        <taxon>Amblyomminae</taxon>
        <taxon>Amblyomma</taxon>
    </lineage>
</organism>
<dbReference type="GO" id="GO:0008081">
    <property type="term" value="F:phosphoric diester hydrolase activity"/>
    <property type="evidence" value="ECO:0007669"/>
    <property type="project" value="InterPro"/>
</dbReference>
<feature type="chain" id="PRO_5042941724" evidence="6">
    <location>
        <begin position="32"/>
        <end position="219"/>
    </location>
</feature>
<evidence type="ECO:0000256" key="3">
    <source>
        <dbReference type="ARBA" id="ARBA00022842"/>
    </source>
</evidence>
<evidence type="ECO:0000256" key="2">
    <source>
        <dbReference type="ARBA" id="ARBA00022723"/>
    </source>
</evidence>
<protein>
    <submittedName>
        <fullName evidence="7">Uncharacterized protein</fullName>
    </submittedName>
</protein>
<dbReference type="GO" id="GO:0016829">
    <property type="term" value="F:lyase activity"/>
    <property type="evidence" value="ECO:0007669"/>
    <property type="project" value="UniProtKB-KW"/>
</dbReference>
<evidence type="ECO:0000313" key="8">
    <source>
        <dbReference type="Proteomes" id="UP001321473"/>
    </source>
</evidence>
<keyword evidence="6" id="KW-0732">Signal</keyword>
<comment type="catalytic activity">
    <reaction evidence="1">
        <text>an N-(acyl)-sphingosylphosphoethanolamine = an N-(acyl)-sphingosyl-1,3-cyclic phosphate + ethanolamine</text>
        <dbReference type="Rhea" id="RHEA:60648"/>
        <dbReference type="ChEBI" id="CHEBI:57603"/>
        <dbReference type="ChEBI" id="CHEBI:143891"/>
        <dbReference type="ChEBI" id="CHEBI:143892"/>
    </reaction>
</comment>
<dbReference type="InterPro" id="IPR017946">
    <property type="entry name" value="PLC-like_Pdiesterase_TIM-brl"/>
</dbReference>
<dbReference type="Proteomes" id="UP001321473">
    <property type="component" value="Unassembled WGS sequence"/>
</dbReference>
<proteinExistence type="predicted"/>
<keyword evidence="4" id="KW-1015">Disulfide bond</keyword>
<dbReference type="GO" id="GO:0006629">
    <property type="term" value="P:lipid metabolic process"/>
    <property type="evidence" value="ECO:0007669"/>
    <property type="project" value="InterPro"/>
</dbReference>
<accession>A0AAQ4D450</accession>
<feature type="signal peptide" evidence="6">
    <location>
        <begin position="1"/>
        <end position="31"/>
    </location>
</feature>
<comment type="caution">
    <text evidence="7">The sequence shown here is derived from an EMBL/GenBank/DDBJ whole genome shotgun (WGS) entry which is preliminary data.</text>
</comment>
<evidence type="ECO:0000313" key="7">
    <source>
        <dbReference type="EMBL" id="KAK8757240.1"/>
    </source>
</evidence>